<dbReference type="AlphaFoldDB" id="A0A5E7DGX0"/>
<dbReference type="PANTHER" id="PTHR34596">
    <property type="entry name" value="CHITOPORIN"/>
    <property type="match status" value="1"/>
</dbReference>
<gene>
    <name evidence="5" type="primary">nicP_4</name>
    <name evidence="5" type="ORF">PS691_03129</name>
</gene>
<name>A0A5E7DGX0_PSEFL</name>
<accession>A0A5E7DGX0</accession>
<sequence precursor="true">MYKYFRQCGSYASLLLAVGAAGVVIDANAELIDDSKANLQLRNYFFSRDYTGDQGPVINGRRQGEASHWSQNFILAVQSGHTEGVVGFGVDMLGMLSIKLDGDQWSRNSQMSPIHDDGYPPDSWGRIALAGKARVSKTDLKAGEWAPALPILRADDGRSLPQTFQGALIDSKEIENLELYIGQFRQNSPRDDGSLEDFSFLGGGTSDRFNLAGAEYTFNEKQTIVGAWYAELEDIYDQRYFQLVHTQALNKDWVASANLGYFQGSDNGDKLDGDLSNETYSGMFSLKHGPNTFYLGLVKVRGNSKWMRVNGASGGTLANDGYSYTADNIDERSWQVRHDLDFTSLGIPGLTVMNRYIRGSDIDVSPADSNGKEWIRESEVAYAIQSGALKDLVLKWRSATVRRDYQGGQDFDEHRLILVYPLTLL</sequence>
<evidence type="ECO:0000313" key="5">
    <source>
        <dbReference type="EMBL" id="VVO07454.1"/>
    </source>
</evidence>
<evidence type="ECO:0000256" key="3">
    <source>
        <dbReference type="ARBA" id="ARBA00022729"/>
    </source>
</evidence>
<evidence type="ECO:0000256" key="2">
    <source>
        <dbReference type="ARBA" id="ARBA00022448"/>
    </source>
</evidence>
<feature type="signal peptide" evidence="4">
    <location>
        <begin position="1"/>
        <end position="29"/>
    </location>
</feature>
<dbReference type="PANTHER" id="PTHR34596:SF2">
    <property type="entry name" value="CHITOPORIN"/>
    <property type="match status" value="1"/>
</dbReference>
<organism evidence="5 6">
    <name type="scientific">Pseudomonas fluorescens</name>
    <dbReference type="NCBI Taxonomy" id="294"/>
    <lineage>
        <taxon>Bacteria</taxon>
        <taxon>Pseudomonadati</taxon>
        <taxon>Pseudomonadota</taxon>
        <taxon>Gammaproteobacteria</taxon>
        <taxon>Pseudomonadales</taxon>
        <taxon>Pseudomonadaceae</taxon>
        <taxon>Pseudomonas</taxon>
    </lineage>
</organism>
<dbReference type="GO" id="GO:0015288">
    <property type="term" value="F:porin activity"/>
    <property type="evidence" value="ECO:0007669"/>
    <property type="project" value="TreeGrafter"/>
</dbReference>
<dbReference type="Gene3D" id="2.40.160.10">
    <property type="entry name" value="Porin"/>
    <property type="match status" value="1"/>
</dbReference>
<dbReference type="InterPro" id="IPR023614">
    <property type="entry name" value="Porin_dom_sf"/>
</dbReference>
<dbReference type="OrthoDB" id="6759120at2"/>
<reference evidence="5 6" key="1">
    <citation type="submission" date="2019-09" db="EMBL/GenBank/DDBJ databases">
        <authorList>
            <person name="Chandra G."/>
            <person name="Truman W A."/>
        </authorList>
    </citation>
    <scope>NUCLEOTIDE SEQUENCE [LARGE SCALE GENOMIC DNA]</scope>
    <source>
        <strain evidence="5">PS691</strain>
    </source>
</reference>
<dbReference type="Proteomes" id="UP000337909">
    <property type="component" value="Unassembled WGS sequence"/>
</dbReference>
<dbReference type="EMBL" id="CABVHQ010000029">
    <property type="protein sequence ID" value="VVO07454.1"/>
    <property type="molecule type" value="Genomic_DNA"/>
</dbReference>
<protein>
    <submittedName>
        <fullName evidence="5">Porin-like protein NicP</fullName>
    </submittedName>
</protein>
<dbReference type="InterPro" id="IPR005318">
    <property type="entry name" value="OM_porin_bac"/>
</dbReference>
<dbReference type="GO" id="GO:0016020">
    <property type="term" value="C:membrane"/>
    <property type="evidence" value="ECO:0007669"/>
    <property type="project" value="InterPro"/>
</dbReference>
<evidence type="ECO:0000256" key="1">
    <source>
        <dbReference type="ARBA" id="ARBA00009075"/>
    </source>
</evidence>
<proteinExistence type="inferred from homology"/>
<comment type="similarity">
    <text evidence="1">Belongs to the outer membrane porin (Opr) (TC 1.B.25) family.</text>
</comment>
<evidence type="ECO:0000256" key="4">
    <source>
        <dbReference type="SAM" id="SignalP"/>
    </source>
</evidence>
<dbReference type="RefSeq" id="WP_150643059.1">
    <property type="nucleotide sequence ID" value="NZ_CABVHQ010000029.1"/>
</dbReference>
<feature type="chain" id="PRO_5023070477" evidence="4">
    <location>
        <begin position="30"/>
        <end position="425"/>
    </location>
</feature>
<keyword evidence="3 4" id="KW-0732">Signal</keyword>
<evidence type="ECO:0000313" key="6">
    <source>
        <dbReference type="Proteomes" id="UP000337909"/>
    </source>
</evidence>
<dbReference type="Pfam" id="PF03573">
    <property type="entry name" value="OprD"/>
    <property type="match status" value="1"/>
</dbReference>
<keyword evidence="2" id="KW-0813">Transport</keyword>